<keyword evidence="3" id="KW-1185">Reference proteome</keyword>
<proteinExistence type="predicted"/>
<feature type="region of interest" description="Disordered" evidence="1">
    <location>
        <begin position="261"/>
        <end position="306"/>
    </location>
</feature>
<dbReference type="Gramene" id="Psat06G0632700-T1">
    <property type="protein sequence ID" value="KAI5401814.1"/>
    <property type="gene ID" value="KIW84_066327"/>
</dbReference>
<evidence type="ECO:0000256" key="1">
    <source>
        <dbReference type="SAM" id="MobiDB-lite"/>
    </source>
</evidence>
<organism evidence="2 3">
    <name type="scientific">Pisum sativum</name>
    <name type="common">Garden pea</name>
    <name type="synonym">Lathyrus oleraceus</name>
    <dbReference type="NCBI Taxonomy" id="3888"/>
    <lineage>
        <taxon>Eukaryota</taxon>
        <taxon>Viridiplantae</taxon>
        <taxon>Streptophyta</taxon>
        <taxon>Embryophyta</taxon>
        <taxon>Tracheophyta</taxon>
        <taxon>Spermatophyta</taxon>
        <taxon>Magnoliopsida</taxon>
        <taxon>eudicotyledons</taxon>
        <taxon>Gunneridae</taxon>
        <taxon>Pentapetalae</taxon>
        <taxon>rosids</taxon>
        <taxon>fabids</taxon>
        <taxon>Fabales</taxon>
        <taxon>Fabaceae</taxon>
        <taxon>Papilionoideae</taxon>
        <taxon>50 kb inversion clade</taxon>
        <taxon>NPAAA clade</taxon>
        <taxon>Hologalegina</taxon>
        <taxon>IRL clade</taxon>
        <taxon>Fabeae</taxon>
        <taxon>Lathyrus</taxon>
    </lineage>
</organism>
<dbReference type="AlphaFoldDB" id="A0A9D5AB11"/>
<name>A0A9D5AB11_PEA</name>
<evidence type="ECO:0000313" key="2">
    <source>
        <dbReference type="EMBL" id="KAI5401814.1"/>
    </source>
</evidence>
<gene>
    <name evidence="2" type="ORF">KIW84_066327</name>
</gene>
<dbReference type="Proteomes" id="UP001058974">
    <property type="component" value="Chromosome 6"/>
</dbReference>
<sequence length="306" mass="34771">MTSGQVKFCLRTRSEIENYIDEDEVQYTGFSQPSVKVNKDEGNVTEGNITEGEASDSKGPVDMQLEECEDSDNLYTPPWSEYDEDVIKFPTYKSGEGNGFQLGLMFRNKEMIRDAIKETAHDRNVKTIWLAKKIANVLRRSSPYIKLTSLMAESLERWGVKISQDQADMSKRKSTFEKIYSNIVFPTNEPQFWPLVDHVPIYPPVMRRAIGRPKKLRNKANDEPKNPHVLSRRLATITCKTCGEMRHNKRSCKGKRAANIAIPKGGNKAKKEKTIKGEKKVKKVKKSSENQTGIGRCSQAPQPIQD</sequence>
<feature type="region of interest" description="Disordered" evidence="1">
    <location>
        <begin position="30"/>
        <end position="60"/>
    </location>
</feature>
<dbReference type="EMBL" id="JAMSHJ010000006">
    <property type="protein sequence ID" value="KAI5401814.1"/>
    <property type="molecule type" value="Genomic_DNA"/>
</dbReference>
<evidence type="ECO:0000313" key="3">
    <source>
        <dbReference type="Proteomes" id="UP001058974"/>
    </source>
</evidence>
<accession>A0A9D5AB11</accession>
<protein>
    <submittedName>
        <fullName evidence="2">Uncharacterized protein</fullName>
    </submittedName>
</protein>
<comment type="caution">
    <text evidence="2">The sequence shown here is derived from an EMBL/GenBank/DDBJ whole genome shotgun (WGS) entry which is preliminary data.</text>
</comment>
<feature type="compositionally biased region" description="Polar residues" evidence="1">
    <location>
        <begin position="289"/>
        <end position="306"/>
    </location>
</feature>
<reference evidence="2 3" key="1">
    <citation type="journal article" date="2022" name="Nat. Genet.">
        <title>Improved pea reference genome and pan-genome highlight genomic features and evolutionary characteristics.</title>
        <authorList>
            <person name="Yang T."/>
            <person name="Liu R."/>
            <person name="Luo Y."/>
            <person name="Hu S."/>
            <person name="Wang D."/>
            <person name="Wang C."/>
            <person name="Pandey M.K."/>
            <person name="Ge S."/>
            <person name="Xu Q."/>
            <person name="Li N."/>
            <person name="Li G."/>
            <person name="Huang Y."/>
            <person name="Saxena R.K."/>
            <person name="Ji Y."/>
            <person name="Li M."/>
            <person name="Yan X."/>
            <person name="He Y."/>
            <person name="Liu Y."/>
            <person name="Wang X."/>
            <person name="Xiang C."/>
            <person name="Varshney R.K."/>
            <person name="Ding H."/>
            <person name="Gao S."/>
            <person name="Zong X."/>
        </authorList>
    </citation>
    <scope>NUCLEOTIDE SEQUENCE [LARGE SCALE GENOMIC DNA]</scope>
    <source>
        <strain evidence="2 3">cv. Zhongwan 6</strain>
    </source>
</reference>